<evidence type="ECO:0000313" key="2">
    <source>
        <dbReference type="EMBL" id="CAG8472854.1"/>
    </source>
</evidence>
<sequence>MSQMPEADGSDDYYEPMTVDDENDESPQGGDKVVDQDFFNDFSDDFDDEDLK</sequence>
<dbReference type="Proteomes" id="UP000789508">
    <property type="component" value="Unassembled WGS sequence"/>
</dbReference>
<feature type="compositionally biased region" description="Acidic residues" evidence="1">
    <location>
        <begin position="8"/>
        <end position="25"/>
    </location>
</feature>
<feature type="compositionally biased region" description="Acidic residues" evidence="1">
    <location>
        <begin position="42"/>
        <end position="52"/>
    </location>
</feature>
<gene>
    <name evidence="2" type="ORF">ALEPTO_LOCUS2097</name>
</gene>
<reference evidence="2" key="1">
    <citation type="submission" date="2021-06" db="EMBL/GenBank/DDBJ databases">
        <authorList>
            <person name="Kallberg Y."/>
            <person name="Tangrot J."/>
            <person name="Rosling A."/>
        </authorList>
    </citation>
    <scope>NUCLEOTIDE SEQUENCE</scope>
    <source>
        <strain evidence="2">FL130A</strain>
    </source>
</reference>
<proteinExistence type="predicted"/>
<name>A0A9N8Z4H3_9GLOM</name>
<dbReference type="OrthoDB" id="10540240at2759"/>
<keyword evidence="3" id="KW-1185">Reference proteome</keyword>
<dbReference type="AlphaFoldDB" id="A0A9N8Z4H3"/>
<dbReference type="EMBL" id="CAJVPS010000279">
    <property type="protein sequence ID" value="CAG8472854.1"/>
    <property type="molecule type" value="Genomic_DNA"/>
</dbReference>
<evidence type="ECO:0000256" key="1">
    <source>
        <dbReference type="SAM" id="MobiDB-lite"/>
    </source>
</evidence>
<evidence type="ECO:0000313" key="3">
    <source>
        <dbReference type="Proteomes" id="UP000789508"/>
    </source>
</evidence>
<accession>A0A9N8Z4H3</accession>
<feature type="region of interest" description="Disordered" evidence="1">
    <location>
        <begin position="1"/>
        <end position="52"/>
    </location>
</feature>
<organism evidence="2 3">
    <name type="scientific">Ambispora leptoticha</name>
    <dbReference type="NCBI Taxonomy" id="144679"/>
    <lineage>
        <taxon>Eukaryota</taxon>
        <taxon>Fungi</taxon>
        <taxon>Fungi incertae sedis</taxon>
        <taxon>Mucoromycota</taxon>
        <taxon>Glomeromycotina</taxon>
        <taxon>Glomeromycetes</taxon>
        <taxon>Archaeosporales</taxon>
        <taxon>Ambisporaceae</taxon>
        <taxon>Ambispora</taxon>
    </lineage>
</organism>
<comment type="caution">
    <text evidence="2">The sequence shown here is derived from an EMBL/GenBank/DDBJ whole genome shotgun (WGS) entry which is preliminary data.</text>
</comment>
<protein>
    <submittedName>
        <fullName evidence="2">13547_t:CDS:1</fullName>
    </submittedName>
</protein>